<keyword evidence="3" id="KW-1185">Reference proteome</keyword>
<accession>A0A5N3PAI6</accession>
<proteinExistence type="predicted"/>
<comment type="caution">
    <text evidence="2">The sequence shown here is derived from an EMBL/GenBank/DDBJ whole genome shotgun (WGS) entry which is preliminary data.</text>
</comment>
<sequence length="62" mass="7501">MTRELQALLEKAKKIQPSPEHREEQRRSFVYGNTAFENDRITRKMVTEQAEKLAREQNERRK</sequence>
<dbReference type="AlphaFoldDB" id="A0A5N3PAI6"/>
<evidence type="ECO:0000313" key="3">
    <source>
        <dbReference type="Proteomes" id="UP000325684"/>
    </source>
</evidence>
<dbReference type="EMBL" id="VCMV01000017">
    <property type="protein sequence ID" value="KAB0266723.1"/>
    <property type="molecule type" value="Genomic_DNA"/>
</dbReference>
<dbReference type="Proteomes" id="UP000325684">
    <property type="component" value="Unassembled WGS sequence"/>
</dbReference>
<gene>
    <name evidence="2" type="ORF">FEZ63_12560</name>
</gene>
<reference evidence="2 3" key="1">
    <citation type="journal article" date="2019" name="Microorganisms">
        <title>Genome Insights into the Novel Species Microvirga brassicacearum, a Rapeseed Endophyte with Biotechnological Potential.</title>
        <authorList>
            <person name="Jimenez-Gomez A."/>
            <person name="Saati-Santamaria Z."/>
            <person name="Igual J.M."/>
            <person name="Rivas R."/>
            <person name="Mateos P.F."/>
            <person name="Garcia-Fraile P."/>
        </authorList>
    </citation>
    <scope>NUCLEOTIDE SEQUENCE [LARGE SCALE GENOMIC DNA]</scope>
    <source>
        <strain evidence="2 3">CDVBN77</strain>
    </source>
</reference>
<name>A0A5N3PAI6_9HYPH</name>
<organism evidence="2 3">
    <name type="scientific">Microvirga brassicacearum</name>
    <dbReference type="NCBI Taxonomy" id="2580413"/>
    <lineage>
        <taxon>Bacteria</taxon>
        <taxon>Pseudomonadati</taxon>
        <taxon>Pseudomonadota</taxon>
        <taxon>Alphaproteobacteria</taxon>
        <taxon>Hyphomicrobiales</taxon>
        <taxon>Methylobacteriaceae</taxon>
        <taxon>Microvirga</taxon>
    </lineage>
</organism>
<protein>
    <submittedName>
        <fullName evidence="2">Uncharacterized protein</fullName>
    </submittedName>
</protein>
<feature type="region of interest" description="Disordered" evidence="1">
    <location>
        <begin position="1"/>
        <end position="25"/>
    </location>
</feature>
<evidence type="ECO:0000256" key="1">
    <source>
        <dbReference type="SAM" id="MobiDB-lite"/>
    </source>
</evidence>
<evidence type="ECO:0000313" key="2">
    <source>
        <dbReference type="EMBL" id="KAB0266723.1"/>
    </source>
</evidence>